<evidence type="ECO:0000313" key="2">
    <source>
        <dbReference type="Proteomes" id="UP000799750"/>
    </source>
</evidence>
<reference evidence="1" key="1">
    <citation type="journal article" date="2020" name="Stud. Mycol.">
        <title>101 Dothideomycetes genomes: a test case for predicting lifestyles and emergence of pathogens.</title>
        <authorList>
            <person name="Haridas S."/>
            <person name="Albert R."/>
            <person name="Binder M."/>
            <person name="Bloem J."/>
            <person name="Labutti K."/>
            <person name="Salamov A."/>
            <person name="Andreopoulos B."/>
            <person name="Baker S."/>
            <person name="Barry K."/>
            <person name="Bills G."/>
            <person name="Bluhm B."/>
            <person name="Cannon C."/>
            <person name="Castanera R."/>
            <person name="Culley D."/>
            <person name="Daum C."/>
            <person name="Ezra D."/>
            <person name="Gonzalez J."/>
            <person name="Henrissat B."/>
            <person name="Kuo A."/>
            <person name="Liang C."/>
            <person name="Lipzen A."/>
            <person name="Lutzoni F."/>
            <person name="Magnuson J."/>
            <person name="Mondo S."/>
            <person name="Nolan M."/>
            <person name="Ohm R."/>
            <person name="Pangilinan J."/>
            <person name="Park H.-J."/>
            <person name="Ramirez L."/>
            <person name="Alfaro M."/>
            <person name="Sun H."/>
            <person name="Tritt A."/>
            <person name="Yoshinaga Y."/>
            <person name="Zwiers L.-H."/>
            <person name="Turgeon B."/>
            <person name="Goodwin S."/>
            <person name="Spatafora J."/>
            <person name="Crous P."/>
            <person name="Grigoriev I."/>
        </authorList>
    </citation>
    <scope>NUCLEOTIDE SEQUENCE</scope>
    <source>
        <strain evidence="1">CBS 269.34</strain>
    </source>
</reference>
<dbReference type="AlphaFoldDB" id="A0A6A6QCH5"/>
<accession>A0A6A6QCH5</accession>
<proteinExistence type="predicted"/>
<keyword evidence="2" id="KW-1185">Reference proteome</keyword>
<evidence type="ECO:0000313" key="1">
    <source>
        <dbReference type="EMBL" id="KAF2490095.1"/>
    </source>
</evidence>
<sequence>MSMHDADSWASHWPIGVLAGGTGLPRSKQGLLTREDAGARKRLSRRGATGGAVDCWLQVHGGKLACGSNNDDVWSAWGPLREILSSIGNVEARLASWSIVSPRRTRHASRGNSPVWQGAARCGRSRAGAVDPAPLRQRDWGQAACVVPTSKARRRIQGV</sequence>
<gene>
    <name evidence="1" type="ORF">BU16DRAFT_597728</name>
</gene>
<protein>
    <submittedName>
        <fullName evidence="1">Uncharacterized protein</fullName>
    </submittedName>
</protein>
<organism evidence="1 2">
    <name type="scientific">Lophium mytilinum</name>
    <dbReference type="NCBI Taxonomy" id="390894"/>
    <lineage>
        <taxon>Eukaryota</taxon>
        <taxon>Fungi</taxon>
        <taxon>Dikarya</taxon>
        <taxon>Ascomycota</taxon>
        <taxon>Pezizomycotina</taxon>
        <taxon>Dothideomycetes</taxon>
        <taxon>Pleosporomycetidae</taxon>
        <taxon>Mytilinidiales</taxon>
        <taxon>Mytilinidiaceae</taxon>
        <taxon>Lophium</taxon>
    </lineage>
</organism>
<dbReference type="Proteomes" id="UP000799750">
    <property type="component" value="Unassembled WGS sequence"/>
</dbReference>
<dbReference type="EMBL" id="MU004198">
    <property type="protein sequence ID" value="KAF2490095.1"/>
    <property type="molecule type" value="Genomic_DNA"/>
</dbReference>
<name>A0A6A6QCH5_9PEZI</name>